<dbReference type="Pfam" id="PF00069">
    <property type="entry name" value="Pkinase"/>
    <property type="match status" value="1"/>
</dbReference>
<evidence type="ECO:0000313" key="4">
    <source>
        <dbReference type="Proteomes" id="UP001285908"/>
    </source>
</evidence>
<dbReference type="PANTHER" id="PTHR24359:SF37">
    <property type="entry name" value="PROTEIN KINASE DOMAIN-CONTAINING PROTEIN"/>
    <property type="match status" value="1"/>
</dbReference>
<accession>A0AAJ0MN87</accession>
<comment type="caution">
    <text evidence="3">The sequence shown here is derived from an EMBL/GenBank/DDBJ whole genome shotgun (WGS) entry which is preliminary data.</text>
</comment>
<dbReference type="CDD" id="cd00180">
    <property type="entry name" value="PKc"/>
    <property type="match status" value="1"/>
</dbReference>
<dbReference type="GO" id="GO:0004674">
    <property type="term" value="F:protein serine/threonine kinase activity"/>
    <property type="evidence" value="ECO:0007669"/>
    <property type="project" value="TreeGrafter"/>
</dbReference>
<dbReference type="InterPro" id="IPR011009">
    <property type="entry name" value="Kinase-like_dom_sf"/>
</dbReference>
<feature type="compositionally biased region" description="Polar residues" evidence="1">
    <location>
        <begin position="14"/>
        <end position="49"/>
    </location>
</feature>
<dbReference type="GeneID" id="87871149"/>
<evidence type="ECO:0000259" key="2">
    <source>
        <dbReference type="PROSITE" id="PS50011"/>
    </source>
</evidence>
<dbReference type="SMART" id="SM00220">
    <property type="entry name" value="S_TKc"/>
    <property type="match status" value="1"/>
</dbReference>
<gene>
    <name evidence="3" type="ORF">B0T23DRAFT_209483</name>
</gene>
<sequence length="721" mass="81891">MSRTHPGPARNPIPTISITRANKLSQAEQPVINQQGSSADVQSQGSHSVIDSEDYGSFYTSSPSDNLSLLEENHCHPLDNDGWPTGPTENLERKPKIEESFEELRLPIHGKDVNNQGCEPVVEIPRILRAWPMRYPEETLQDRIYRALEGNDQITRGFFPAKSLSHILNEQTVYMELLGRLSLDIYDRDEIWTTAQKVCGTSSTSIPGVSFRKIFAILVMIEKTAAIVKFLDQDVNDSDLPLEAYYPPSKKLVSELRRSNAKDGRVEIKLFRAGWTTGQMINFEEKQWTTLAPIFKRSDEDKIVSHYTSSSGKIPLPFIKGVYGEGVFEFEGGGGRVSKVRIHPDHHSFHYTYCPLNASTPEANRSIDAATHSMDICPCHFAIKKLHSSPAVFKQFKNEVDVLRRFSNEKNKHLISLLATYEHSGNYYLIFPLAKGNLRTYWQEIHPNPRMNRSTVLWVAKQCQGIAYGVSAIHQYRSGNWSNLEARDYKNAQFGHHGDIKPENILWFQDGHGSSPDPSGFQAGTLTLTDFGLAAINTDRTISRNLVEFPCSRDYSAPEADLMNCGPPGRQYDMWTLGCVYLEIVTWMIGGWSLLEEFTRSRSATDHQPFWTSLGIKTATFFELQFEGLGISPARMTARVKPQVTKFIERLHCDPRCTRFLHEFLEMIQDGLLIVRENGSKEFRYTSEQVHVKLTKMLESCKNSEQYGCEPCPWKSKSSRN</sequence>
<dbReference type="Proteomes" id="UP001285908">
    <property type="component" value="Unassembled WGS sequence"/>
</dbReference>
<dbReference type="Gene3D" id="1.10.510.10">
    <property type="entry name" value="Transferase(Phosphotransferase) domain 1"/>
    <property type="match status" value="1"/>
</dbReference>
<proteinExistence type="predicted"/>
<protein>
    <recommendedName>
        <fullName evidence="2">Protein kinase domain-containing protein</fullName>
    </recommendedName>
</protein>
<dbReference type="SUPFAM" id="SSF56112">
    <property type="entry name" value="Protein kinase-like (PK-like)"/>
    <property type="match status" value="1"/>
</dbReference>
<dbReference type="EMBL" id="JAULSX010000007">
    <property type="protein sequence ID" value="KAK3487575.1"/>
    <property type="molecule type" value="Genomic_DNA"/>
</dbReference>
<dbReference type="GO" id="GO:0005524">
    <property type="term" value="F:ATP binding"/>
    <property type="evidence" value="ECO:0007669"/>
    <property type="project" value="InterPro"/>
</dbReference>
<dbReference type="AlphaFoldDB" id="A0AAJ0MN87"/>
<evidence type="ECO:0000313" key="3">
    <source>
        <dbReference type="EMBL" id="KAK3487575.1"/>
    </source>
</evidence>
<dbReference type="PROSITE" id="PS50011">
    <property type="entry name" value="PROTEIN_KINASE_DOM"/>
    <property type="match status" value="1"/>
</dbReference>
<name>A0AAJ0MN87_9PEZI</name>
<organism evidence="3 4">
    <name type="scientific">Neurospora hispaniola</name>
    <dbReference type="NCBI Taxonomy" id="588809"/>
    <lineage>
        <taxon>Eukaryota</taxon>
        <taxon>Fungi</taxon>
        <taxon>Dikarya</taxon>
        <taxon>Ascomycota</taxon>
        <taxon>Pezizomycotina</taxon>
        <taxon>Sordariomycetes</taxon>
        <taxon>Sordariomycetidae</taxon>
        <taxon>Sordariales</taxon>
        <taxon>Sordariaceae</taxon>
        <taxon>Neurospora</taxon>
    </lineage>
</organism>
<dbReference type="InterPro" id="IPR000719">
    <property type="entry name" value="Prot_kinase_dom"/>
</dbReference>
<dbReference type="RefSeq" id="XP_062689702.1">
    <property type="nucleotide sequence ID" value="XM_062833527.1"/>
</dbReference>
<feature type="region of interest" description="Disordered" evidence="1">
    <location>
        <begin position="1"/>
        <end position="63"/>
    </location>
</feature>
<feature type="domain" description="Protein kinase" evidence="2">
    <location>
        <begin position="323"/>
        <end position="673"/>
    </location>
</feature>
<evidence type="ECO:0000256" key="1">
    <source>
        <dbReference type="SAM" id="MobiDB-lite"/>
    </source>
</evidence>
<keyword evidence="4" id="KW-1185">Reference proteome</keyword>
<reference evidence="3 4" key="1">
    <citation type="journal article" date="2023" name="Mol. Phylogenet. Evol.">
        <title>Genome-scale phylogeny and comparative genomics of the fungal order Sordariales.</title>
        <authorList>
            <person name="Hensen N."/>
            <person name="Bonometti L."/>
            <person name="Westerberg I."/>
            <person name="Brannstrom I.O."/>
            <person name="Guillou S."/>
            <person name="Cros-Aarteil S."/>
            <person name="Calhoun S."/>
            <person name="Haridas S."/>
            <person name="Kuo A."/>
            <person name="Mondo S."/>
            <person name="Pangilinan J."/>
            <person name="Riley R."/>
            <person name="LaButti K."/>
            <person name="Andreopoulos B."/>
            <person name="Lipzen A."/>
            <person name="Chen C."/>
            <person name="Yan M."/>
            <person name="Daum C."/>
            <person name="Ng V."/>
            <person name="Clum A."/>
            <person name="Steindorff A."/>
            <person name="Ohm R.A."/>
            <person name="Martin F."/>
            <person name="Silar P."/>
            <person name="Natvig D.O."/>
            <person name="Lalanne C."/>
            <person name="Gautier V."/>
            <person name="Ament-Velasquez S.L."/>
            <person name="Kruys A."/>
            <person name="Hutchinson M.I."/>
            <person name="Powell A.J."/>
            <person name="Barry K."/>
            <person name="Miller A.N."/>
            <person name="Grigoriev I.V."/>
            <person name="Debuchy R."/>
            <person name="Gladieux P."/>
            <person name="Hiltunen Thoren M."/>
            <person name="Johannesson H."/>
        </authorList>
    </citation>
    <scope>NUCLEOTIDE SEQUENCE [LARGE SCALE GENOMIC DNA]</scope>
    <source>
        <strain evidence="3 4">FGSC 10403</strain>
    </source>
</reference>
<dbReference type="PANTHER" id="PTHR24359">
    <property type="entry name" value="SERINE/THREONINE-PROTEIN KINASE SBK1"/>
    <property type="match status" value="1"/>
</dbReference>